<dbReference type="GO" id="GO:0019343">
    <property type="term" value="P:cysteine biosynthetic process via cystathionine"/>
    <property type="evidence" value="ECO:0007669"/>
    <property type="project" value="TreeGrafter"/>
</dbReference>
<feature type="modified residue" description="N6-(pyridoxal phosphate)lysine" evidence="4">
    <location>
        <position position="195"/>
    </location>
</feature>
<dbReference type="PANTHER" id="PTHR11808:SF15">
    <property type="entry name" value="CYSTATHIONINE GAMMA-LYASE"/>
    <property type="match status" value="1"/>
</dbReference>
<evidence type="ECO:0000256" key="5">
    <source>
        <dbReference type="RuleBase" id="RU362118"/>
    </source>
</evidence>
<dbReference type="GO" id="GO:0004123">
    <property type="term" value="F:cystathionine gamma-lyase activity"/>
    <property type="evidence" value="ECO:0007669"/>
    <property type="project" value="TreeGrafter"/>
</dbReference>
<dbReference type="FunFam" id="3.90.1150.10:FF:000008">
    <property type="entry name" value="Cystathionine gamma-synthase"/>
    <property type="match status" value="1"/>
</dbReference>
<protein>
    <submittedName>
        <fullName evidence="6">Cystathionine gamma-lyase</fullName>
    </submittedName>
</protein>
<dbReference type="GO" id="GO:0019346">
    <property type="term" value="P:transsulfuration"/>
    <property type="evidence" value="ECO:0007669"/>
    <property type="project" value="InterPro"/>
</dbReference>
<dbReference type="InterPro" id="IPR015422">
    <property type="entry name" value="PyrdxlP-dep_Trfase_small"/>
</dbReference>
<dbReference type="AlphaFoldDB" id="A0A326UEW6"/>
<proteinExistence type="inferred from homology"/>
<dbReference type="GO" id="GO:0003962">
    <property type="term" value="F:cystathionine gamma-synthase activity"/>
    <property type="evidence" value="ECO:0007669"/>
    <property type="project" value="TreeGrafter"/>
</dbReference>
<dbReference type="PANTHER" id="PTHR11808">
    <property type="entry name" value="TRANS-SULFURATION ENZYME FAMILY MEMBER"/>
    <property type="match status" value="1"/>
</dbReference>
<organism evidence="6 7">
    <name type="scientific">Thermosporothrix hazakensis</name>
    <dbReference type="NCBI Taxonomy" id="644383"/>
    <lineage>
        <taxon>Bacteria</taxon>
        <taxon>Bacillati</taxon>
        <taxon>Chloroflexota</taxon>
        <taxon>Ktedonobacteria</taxon>
        <taxon>Ktedonobacterales</taxon>
        <taxon>Thermosporotrichaceae</taxon>
        <taxon>Thermosporothrix</taxon>
    </lineage>
</organism>
<dbReference type="Pfam" id="PF01053">
    <property type="entry name" value="Cys_Met_Meta_PP"/>
    <property type="match status" value="1"/>
</dbReference>
<evidence type="ECO:0000256" key="3">
    <source>
        <dbReference type="ARBA" id="ARBA00022898"/>
    </source>
</evidence>
<evidence type="ECO:0000256" key="4">
    <source>
        <dbReference type="PIRSR" id="PIRSR001434-2"/>
    </source>
</evidence>
<name>A0A326UEW6_THEHA</name>
<dbReference type="Proteomes" id="UP000248806">
    <property type="component" value="Unassembled WGS sequence"/>
</dbReference>
<comment type="similarity">
    <text evidence="2 5">Belongs to the trans-sulfuration enzymes family.</text>
</comment>
<comment type="cofactor">
    <cofactor evidence="1 5">
        <name>pyridoxal 5'-phosphate</name>
        <dbReference type="ChEBI" id="CHEBI:597326"/>
    </cofactor>
</comment>
<dbReference type="SUPFAM" id="SSF53383">
    <property type="entry name" value="PLP-dependent transferases"/>
    <property type="match status" value="1"/>
</dbReference>
<dbReference type="PIRSF" id="PIRSF001434">
    <property type="entry name" value="CGS"/>
    <property type="match status" value="1"/>
</dbReference>
<dbReference type="RefSeq" id="WP_111318954.1">
    <property type="nucleotide sequence ID" value="NZ_BIFX01000001.1"/>
</dbReference>
<evidence type="ECO:0000256" key="1">
    <source>
        <dbReference type="ARBA" id="ARBA00001933"/>
    </source>
</evidence>
<evidence type="ECO:0000313" key="7">
    <source>
        <dbReference type="Proteomes" id="UP000248806"/>
    </source>
</evidence>
<accession>A0A326UEW6</accession>
<keyword evidence="6" id="KW-0456">Lyase</keyword>
<evidence type="ECO:0000313" key="6">
    <source>
        <dbReference type="EMBL" id="PZW36584.1"/>
    </source>
</evidence>
<dbReference type="Gene3D" id="3.40.640.10">
    <property type="entry name" value="Type I PLP-dependent aspartate aminotransferase-like (Major domain)"/>
    <property type="match status" value="1"/>
</dbReference>
<dbReference type="InterPro" id="IPR054542">
    <property type="entry name" value="Cys_met_metab_PP"/>
</dbReference>
<dbReference type="GO" id="GO:0030170">
    <property type="term" value="F:pyridoxal phosphate binding"/>
    <property type="evidence" value="ECO:0007669"/>
    <property type="project" value="InterPro"/>
</dbReference>
<dbReference type="NCBIfam" id="NF005871">
    <property type="entry name" value="PRK07811.1"/>
    <property type="match status" value="1"/>
</dbReference>
<dbReference type="CDD" id="cd00614">
    <property type="entry name" value="CGS_like"/>
    <property type="match status" value="1"/>
</dbReference>
<dbReference type="InterPro" id="IPR015421">
    <property type="entry name" value="PyrdxlP-dep_Trfase_major"/>
</dbReference>
<dbReference type="InterPro" id="IPR015424">
    <property type="entry name" value="PyrdxlP-dep_Trfase"/>
</dbReference>
<dbReference type="GO" id="GO:0005737">
    <property type="term" value="C:cytoplasm"/>
    <property type="evidence" value="ECO:0007669"/>
    <property type="project" value="TreeGrafter"/>
</dbReference>
<evidence type="ECO:0000256" key="2">
    <source>
        <dbReference type="ARBA" id="ARBA00009077"/>
    </source>
</evidence>
<gene>
    <name evidence="6" type="ORF">EI42_00762</name>
</gene>
<dbReference type="InterPro" id="IPR000277">
    <property type="entry name" value="Cys/Met-Metab_PyrdxlP-dep_enz"/>
</dbReference>
<reference evidence="6 7" key="1">
    <citation type="submission" date="2018-06" db="EMBL/GenBank/DDBJ databases">
        <title>Genomic Encyclopedia of Archaeal and Bacterial Type Strains, Phase II (KMG-II): from individual species to whole genera.</title>
        <authorList>
            <person name="Goeker M."/>
        </authorList>
    </citation>
    <scope>NUCLEOTIDE SEQUENCE [LARGE SCALE GENOMIC DNA]</scope>
    <source>
        <strain evidence="6 7">ATCC BAA-1881</strain>
    </source>
</reference>
<comment type="caution">
    <text evidence="6">The sequence shown here is derived from an EMBL/GenBank/DDBJ whole genome shotgun (WGS) entry which is preliminary data.</text>
</comment>
<dbReference type="FunFam" id="3.40.640.10:FF:000009">
    <property type="entry name" value="Cystathionine gamma-synthase homolog"/>
    <property type="match status" value="1"/>
</dbReference>
<dbReference type="EMBL" id="QKUF01000001">
    <property type="protein sequence ID" value="PZW36584.1"/>
    <property type="molecule type" value="Genomic_DNA"/>
</dbReference>
<keyword evidence="7" id="KW-1185">Reference proteome</keyword>
<dbReference type="PROSITE" id="PS00868">
    <property type="entry name" value="CYS_MET_METAB_PP"/>
    <property type="match status" value="1"/>
</dbReference>
<keyword evidence="3 4" id="KW-0663">Pyridoxal phosphate</keyword>
<dbReference type="OrthoDB" id="9780685at2"/>
<sequence length="378" mass="41484">MKFSTKVIHAGQEPDPTTGAVMTPIYQTSTYAQTGLGEHKGYEYARTGNPTRTALEACVAALENGQYGLAFASGLAAEHAILNLLRAGDHLIACDDLYGGTYRLFERVMGRYGVSASYVTASNLVEYEKAIRPNTRLIWLETPTNPLLNLVDIQAVARLAHQHGLLLVVDNTFASPYFQNPLDLGADIVLHSTTKYINGHSDVIGGVVVTSNQEVYEELKFHQNAVGAVPGPFDVWLTLRGIKTLAVRMKQHEENAISVARFLDEHARVERVYYPGLPSHPDHALAKRQMRGFGGMVSFQLKGTRADVDNVLRRLKVFTLAESLGGVESLVCHPATMTHGSIPQEIREARGVVDTLLRLSVGIEDIHDLLFDLEQALA</sequence>
<dbReference type="Gene3D" id="3.90.1150.10">
    <property type="entry name" value="Aspartate Aminotransferase, domain 1"/>
    <property type="match status" value="1"/>
</dbReference>